<evidence type="ECO:0000313" key="2">
    <source>
        <dbReference type="Proteomes" id="UP000641588"/>
    </source>
</evidence>
<organism evidence="1 2">
    <name type="scientific">Paenibacillus foliorum</name>
    <dbReference type="NCBI Taxonomy" id="2654974"/>
    <lineage>
        <taxon>Bacteria</taxon>
        <taxon>Bacillati</taxon>
        <taxon>Bacillota</taxon>
        <taxon>Bacilli</taxon>
        <taxon>Bacillales</taxon>
        <taxon>Paenibacillaceae</taxon>
        <taxon>Paenibacillus</taxon>
    </lineage>
</organism>
<dbReference type="RefSeq" id="WP_171651241.1">
    <property type="nucleotide sequence ID" value="NZ_WHOD01000027.1"/>
</dbReference>
<evidence type="ECO:0000313" key="1">
    <source>
        <dbReference type="EMBL" id="NOU93047.1"/>
    </source>
</evidence>
<protein>
    <submittedName>
        <fullName evidence="1">Uncharacterized protein</fullName>
    </submittedName>
</protein>
<accession>A0A972GSI3</accession>
<gene>
    <name evidence="1" type="ORF">GC093_07340</name>
</gene>
<dbReference type="Proteomes" id="UP000641588">
    <property type="component" value="Unassembled WGS sequence"/>
</dbReference>
<dbReference type="AlphaFoldDB" id="A0A972GSI3"/>
<comment type="caution">
    <text evidence="1">The sequence shown here is derived from an EMBL/GenBank/DDBJ whole genome shotgun (WGS) entry which is preliminary data.</text>
</comment>
<sequence length="153" mass="17320">MLKLADPLEIPSDRTLEGFKIGSMEIYQFDCLLLKKRIPQVTNECACGLLKISSNGINGWEECILPSCGKKFDLIQWASGFNKLKGLSVYEAMALIHNKQEVWGQDRCELAESALQNLIKQLQNTDTANPQKENGIVLERSFLIDQSRSYFSF</sequence>
<name>A0A972GSI3_9BACL</name>
<keyword evidence="2" id="KW-1185">Reference proteome</keyword>
<reference evidence="1" key="1">
    <citation type="submission" date="2019-10" db="EMBL/GenBank/DDBJ databases">
        <title>Description of Paenibacillus glebae sp. nov.</title>
        <authorList>
            <person name="Carlier A."/>
            <person name="Qi S."/>
        </authorList>
    </citation>
    <scope>NUCLEOTIDE SEQUENCE</scope>
    <source>
        <strain evidence="1">LMG 31456</strain>
    </source>
</reference>
<proteinExistence type="predicted"/>
<dbReference type="EMBL" id="WHOD01000027">
    <property type="protein sequence ID" value="NOU93047.1"/>
    <property type="molecule type" value="Genomic_DNA"/>
</dbReference>